<proteinExistence type="predicted"/>
<name>E0XT22_9PROT</name>
<reference evidence="1" key="1">
    <citation type="journal article" date="2011" name="Environ. Microbiol.">
        <title>Time-series analyses of Monterey Bay coastal microbial picoplankton using a 'genome proxy' microarray.</title>
        <authorList>
            <person name="Rich V.I."/>
            <person name="Pham V.D."/>
            <person name="Eppley J."/>
            <person name="Shi Y."/>
            <person name="DeLong E.F."/>
        </authorList>
    </citation>
    <scope>NUCLEOTIDE SEQUENCE</scope>
</reference>
<sequence>MQAGGRRFDPVQLHHFCVVRRGLRARVDQSGTAEIRYSYAESAQRMALLDIVNRLQS</sequence>
<evidence type="ECO:0000313" key="1">
    <source>
        <dbReference type="EMBL" id="ADI17563.1"/>
    </source>
</evidence>
<dbReference type="EMBL" id="GU474868">
    <property type="protein sequence ID" value="ADI17563.1"/>
    <property type="molecule type" value="Genomic_DNA"/>
</dbReference>
<organism evidence="1">
    <name type="scientific">uncultured alpha proteobacterium HF0130_06E21</name>
    <dbReference type="NCBI Taxonomy" id="710808"/>
    <lineage>
        <taxon>Bacteria</taxon>
        <taxon>Pseudomonadati</taxon>
        <taxon>Pseudomonadota</taxon>
        <taxon>Alphaproteobacteria</taxon>
        <taxon>environmental samples</taxon>
    </lineage>
</organism>
<protein>
    <submittedName>
        <fullName evidence="1">Uncharacterized protein</fullName>
    </submittedName>
</protein>
<dbReference type="AlphaFoldDB" id="E0XT22"/>
<accession>E0XT22</accession>